<name>A0A1L8EEP7_HAEIR</name>
<organism evidence="3">
    <name type="scientific">Haematobia irritans</name>
    <name type="common">Horn fly</name>
    <name type="synonym">Conops irritans</name>
    <dbReference type="NCBI Taxonomy" id="7368"/>
    <lineage>
        <taxon>Eukaryota</taxon>
        <taxon>Metazoa</taxon>
        <taxon>Ecdysozoa</taxon>
        <taxon>Arthropoda</taxon>
        <taxon>Hexapoda</taxon>
        <taxon>Insecta</taxon>
        <taxon>Pterygota</taxon>
        <taxon>Neoptera</taxon>
        <taxon>Endopterygota</taxon>
        <taxon>Diptera</taxon>
        <taxon>Brachycera</taxon>
        <taxon>Muscomorpha</taxon>
        <taxon>Muscoidea</taxon>
        <taxon>Muscidae</taxon>
        <taxon>Haematobia</taxon>
    </lineage>
</organism>
<evidence type="ECO:0000256" key="2">
    <source>
        <dbReference type="SAM" id="MobiDB-lite"/>
    </source>
</evidence>
<accession>A0A1L8EEP7</accession>
<dbReference type="EMBL" id="GFDG01001631">
    <property type="protein sequence ID" value="JAV17168.1"/>
    <property type="molecule type" value="Transcribed_RNA"/>
</dbReference>
<evidence type="ECO:0000256" key="1">
    <source>
        <dbReference type="SAM" id="Coils"/>
    </source>
</evidence>
<evidence type="ECO:0000313" key="3">
    <source>
        <dbReference type="EMBL" id="JAV17168.1"/>
    </source>
</evidence>
<reference evidence="3" key="1">
    <citation type="submission" date="2017-01" db="EMBL/GenBank/DDBJ databases">
        <title>An insight into the sialome and mialome of the horn fly, Haematobia irritans.</title>
        <authorList>
            <person name="Breijo M."/>
            <person name="Boiani M."/>
            <person name="Ures X."/>
            <person name="Rocha S."/>
            <person name="Sequeira M."/>
            <person name="Ribeiro J.M."/>
        </authorList>
    </citation>
    <scope>NUCLEOTIDE SEQUENCE</scope>
</reference>
<dbReference type="Pfam" id="PF03670">
    <property type="entry name" value="UPF0184"/>
    <property type="match status" value="1"/>
</dbReference>
<proteinExistence type="predicted"/>
<feature type="coiled-coil region" evidence="1">
    <location>
        <begin position="27"/>
        <end position="54"/>
    </location>
</feature>
<feature type="region of interest" description="Disordered" evidence="2">
    <location>
        <begin position="1"/>
        <end position="22"/>
    </location>
</feature>
<sequence>MNMSPRNNDDPTENSQQNVQEEDIQEMEAVNNSLDELSSALDFFEQRTDNIIEQLKELLHSNREIRQELAMEKATKGVDNMNMENKET</sequence>
<dbReference type="AlphaFoldDB" id="A0A1L8EEP7"/>
<keyword evidence="1" id="KW-0175">Coiled coil</keyword>
<dbReference type="PANTHER" id="PTHR34344">
    <property type="entry name" value="UPF0184 PROTEIN C9ORF16"/>
    <property type="match status" value="1"/>
</dbReference>
<dbReference type="PANTHER" id="PTHR34344:SF1">
    <property type="entry name" value="BUBLIN COILED-COIL PROTEIN"/>
    <property type="match status" value="1"/>
</dbReference>
<protein>
    <submittedName>
        <fullName evidence="3">Uncharacterized protein</fullName>
    </submittedName>
</protein>
<dbReference type="InterPro" id="IPR005374">
    <property type="entry name" value="BBLN_eukaryota"/>
</dbReference>